<dbReference type="EMBL" id="VICG01000003">
    <property type="protein sequence ID" value="KAA8574540.1"/>
    <property type="molecule type" value="Genomic_DNA"/>
</dbReference>
<dbReference type="Proteomes" id="UP000322873">
    <property type="component" value="Unassembled WGS sequence"/>
</dbReference>
<proteinExistence type="predicted"/>
<dbReference type="AlphaFoldDB" id="A0A5M9K0V5"/>
<evidence type="ECO:0000313" key="1">
    <source>
        <dbReference type="EMBL" id="KAA8574540.1"/>
    </source>
</evidence>
<gene>
    <name evidence="1" type="ORF">EYC84_005992</name>
</gene>
<evidence type="ECO:0000313" key="2">
    <source>
        <dbReference type="Proteomes" id="UP000322873"/>
    </source>
</evidence>
<organism evidence="1 2">
    <name type="scientific">Monilinia fructicola</name>
    <name type="common">Brown rot fungus</name>
    <name type="synonym">Ciboria fructicola</name>
    <dbReference type="NCBI Taxonomy" id="38448"/>
    <lineage>
        <taxon>Eukaryota</taxon>
        <taxon>Fungi</taxon>
        <taxon>Dikarya</taxon>
        <taxon>Ascomycota</taxon>
        <taxon>Pezizomycotina</taxon>
        <taxon>Leotiomycetes</taxon>
        <taxon>Helotiales</taxon>
        <taxon>Sclerotiniaceae</taxon>
        <taxon>Monilinia</taxon>
    </lineage>
</organism>
<reference evidence="1 2" key="1">
    <citation type="submission" date="2019-06" db="EMBL/GenBank/DDBJ databases">
        <title>Genome Sequence of the Brown Rot Fungal Pathogen Monilinia fructicola.</title>
        <authorList>
            <person name="De Miccolis Angelini R.M."/>
            <person name="Landi L."/>
            <person name="Abate D."/>
            <person name="Pollastro S."/>
            <person name="Romanazzi G."/>
            <person name="Faretra F."/>
        </authorList>
    </citation>
    <scope>NUCLEOTIDE SEQUENCE [LARGE SCALE GENOMIC DNA]</scope>
    <source>
        <strain evidence="1 2">Mfrc123</strain>
    </source>
</reference>
<comment type="caution">
    <text evidence="1">The sequence shown here is derived from an EMBL/GenBank/DDBJ whole genome shotgun (WGS) entry which is preliminary data.</text>
</comment>
<accession>A0A5M9K0V5</accession>
<keyword evidence="2" id="KW-1185">Reference proteome</keyword>
<sequence length="92" mass="10943">MTKIMNGAIFFPSIFTARETCLNNFFMMSRRMDREGNTGSLNRNTDCFVYEIFVLPYSQHTFDFFELLALSSFRAPPTNFMIYDHFSFFLSW</sequence>
<protein>
    <submittedName>
        <fullName evidence="1">Uncharacterized protein</fullName>
    </submittedName>
</protein>
<name>A0A5M9K0V5_MONFR</name>